<reference evidence="2" key="1">
    <citation type="submission" date="2020-08" db="EMBL/GenBank/DDBJ databases">
        <authorList>
            <person name="Cejkova D."/>
            <person name="Kubasova T."/>
            <person name="Jahodarova E."/>
            <person name="Rychlik I."/>
        </authorList>
    </citation>
    <scope>NUCLEOTIDE SEQUENCE</scope>
    <source>
        <strain evidence="2">An420c</strain>
    </source>
</reference>
<evidence type="ECO:0000313" key="2">
    <source>
        <dbReference type="EMBL" id="MBM6827716.1"/>
    </source>
</evidence>
<evidence type="ECO:0000313" key="3">
    <source>
        <dbReference type="Proteomes" id="UP000713880"/>
    </source>
</evidence>
<gene>
    <name evidence="2" type="ORF">H6A13_11530</name>
</gene>
<feature type="non-terminal residue" evidence="2">
    <location>
        <position position="380"/>
    </location>
</feature>
<dbReference type="Pfam" id="PF14264">
    <property type="entry name" value="Glucos_trans_II"/>
    <property type="match status" value="1"/>
</dbReference>
<sequence>MKEYCKQYQKPILLALLFSLICFGFFLTNHTIGIDEETWILENENSLLWLLQGRFGIQFLNFFLTDYGRFAPFLWDFLSVVIWYMAGVVFSFALFSRKDNESKIVPLFFFLAYFSSVPFVEGEIFAFSQFNLQISIGMLACSVSMLLLCGNLERKNRRAYVFAIVLLVFSFSIYQAYICVFVTVVVAYCLTGFMRKEKNLWKKTGLFSSVCVISIILYYAINLLITFIIGSAGYLSENYIGWFEETSIWKALFLALANIVRVSFGITIYDETIYGGIVIGIITISFIIWGLSRLFAEKPWKRRGLLLFYGVSLVCAPFILYVLLGTYKTHGRMLLAIPLAGAVELWLILTYVKKVFWKRLCIVIGSYLLFLNARNMNMLY</sequence>
<keyword evidence="1" id="KW-1133">Transmembrane helix</keyword>
<feature type="transmembrane region" description="Helical" evidence="1">
    <location>
        <begin position="247"/>
        <end position="266"/>
    </location>
</feature>
<reference evidence="2" key="2">
    <citation type="journal article" date="2021" name="Sci. Rep.">
        <title>The distribution of antibiotic resistance genes in chicken gut microbiota commensals.</title>
        <authorList>
            <person name="Juricova H."/>
            <person name="Matiasovicova J."/>
            <person name="Kubasova T."/>
            <person name="Cejkova D."/>
            <person name="Rychlik I."/>
        </authorList>
    </citation>
    <scope>NUCLEOTIDE SEQUENCE</scope>
    <source>
        <strain evidence="2">An420c</strain>
    </source>
</reference>
<feature type="transmembrane region" description="Helical" evidence="1">
    <location>
        <begin position="12"/>
        <end position="32"/>
    </location>
</feature>
<proteinExistence type="predicted"/>
<keyword evidence="3" id="KW-1185">Reference proteome</keyword>
<comment type="caution">
    <text evidence="2">The sequence shown here is derived from an EMBL/GenBank/DDBJ whole genome shotgun (WGS) entry which is preliminary data.</text>
</comment>
<feature type="transmembrane region" description="Helical" evidence="1">
    <location>
        <begin position="132"/>
        <end position="149"/>
    </location>
</feature>
<feature type="transmembrane region" description="Helical" evidence="1">
    <location>
        <begin position="161"/>
        <end position="194"/>
    </location>
</feature>
<dbReference type="Proteomes" id="UP000713880">
    <property type="component" value="Unassembled WGS sequence"/>
</dbReference>
<protein>
    <submittedName>
        <fullName evidence="2">Glucosyltransferase domain-containing protein</fullName>
    </submittedName>
</protein>
<dbReference type="RefSeq" id="WP_204909705.1">
    <property type="nucleotide sequence ID" value="NZ_JACJLV010000054.1"/>
</dbReference>
<evidence type="ECO:0000256" key="1">
    <source>
        <dbReference type="SAM" id="Phobius"/>
    </source>
</evidence>
<dbReference type="AlphaFoldDB" id="A0A938X1W5"/>
<dbReference type="EMBL" id="JACJLV010000054">
    <property type="protein sequence ID" value="MBM6827716.1"/>
    <property type="molecule type" value="Genomic_DNA"/>
</dbReference>
<name>A0A938X1W5_9CLOT</name>
<feature type="transmembrane region" description="Helical" evidence="1">
    <location>
        <begin position="73"/>
        <end position="95"/>
    </location>
</feature>
<accession>A0A938X1W5</accession>
<organism evidence="2 3">
    <name type="scientific">Mordavella massiliensis</name>
    <dbReference type="NCBI Taxonomy" id="1871024"/>
    <lineage>
        <taxon>Bacteria</taxon>
        <taxon>Bacillati</taxon>
        <taxon>Bacillota</taxon>
        <taxon>Clostridia</taxon>
        <taxon>Eubacteriales</taxon>
        <taxon>Clostridiaceae</taxon>
        <taxon>Mordavella</taxon>
    </lineage>
</organism>
<feature type="transmembrane region" description="Helical" evidence="1">
    <location>
        <begin position="206"/>
        <end position="235"/>
    </location>
</feature>
<feature type="transmembrane region" description="Helical" evidence="1">
    <location>
        <begin position="272"/>
        <end position="292"/>
    </location>
</feature>
<feature type="transmembrane region" description="Helical" evidence="1">
    <location>
        <begin position="304"/>
        <end position="324"/>
    </location>
</feature>
<keyword evidence="1" id="KW-0472">Membrane</keyword>
<feature type="transmembrane region" description="Helical" evidence="1">
    <location>
        <begin position="107"/>
        <end position="126"/>
    </location>
</feature>
<dbReference type="InterPro" id="IPR025686">
    <property type="entry name" value="Glucos_trans_II"/>
</dbReference>
<feature type="transmembrane region" description="Helical" evidence="1">
    <location>
        <begin position="330"/>
        <end position="349"/>
    </location>
</feature>
<keyword evidence="1" id="KW-0812">Transmembrane</keyword>